<name>A0ABU0F9W6_9HYPH</name>
<keyword evidence="7" id="KW-1185">Reference proteome</keyword>
<proteinExistence type="inferred from homology"/>
<reference evidence="6 7" key="1">
    <citation type="submission" date="2023-07" db="EMBL/GenBank/DDBJ databases">
        <title>Genomic Encyclopedia of Type Strains, Phase IV (KMG-IV): sequencing the most valuable type-strain genomes for metagenomic binning, comparative biology and taxonomic classification.</title>
        <authorList>
            <person name="Goeker M."/>
        </authorList>
    </citation>
    <scope>NUCLEOTIDE SEQUENCE [LARGE SCALE GENOMIC DNA]</scope>
    <source>
        <strain evidence="6 7">DSM 5896</strain>
    </source>
</reference>
<evidence type="ECO:0000313" key="6">
    <source>
        <dbReference type="EMBL" id="MDQ0391408.1"/>
    </source>
</evidence>
<dbReference type="PANTHER" id="PTHR30126">
    <property type="entry name" value="HTH-TYPE TRANSCRIPTIONAL REGULATOR"/>
    <property type="match status" value="1"/>
</dbReference>
<accession>A0ABU0F9W6</accession>
<dbReference type="GO" id="GO:0003677">
    <property type="term" value="F:DNA binding"/>
    <property type="evidence" value="ECO:0007669"/>
    <property type="project" value="UniProtKB-KW"/>
</dbReference>
<keyword evidence="4" id="KW-0804">Transcription</keyword>
<keyword evidence="3 6" id="KW-0238">DNA-binding</keyword>
<evidence type="ECO:0000256" key="1">
    <source>
        <dbReference type="ARBA" id="ARBA00009437"/>
    </source>
</evidence>
<dbReference type="Proteomes" id="UP001237448">
    <property type="component" value="Unassembled WGS sequence"/>
</dbReference>
<comment type="similarity">
    <text evidence="1">Belongs to the LysR transcriptional regulatory family.</text>
</comment>
<feature type="domain" description="HTH lysR-type" evidence="5">
    <location>
        <begin position="1"/>
        <end position="58"/>
    </location>
</feature>
<dbReference type="PRINTS" id="PR00039">
    <property type="entry name" value="HTHLYSR"/>
</dbReference>
<evidence type="ECO:0000313" key="7">
    <source>
        <dbReference type="Proteomes" id="UP001237448"/>
    </source>
</evidence>
<dbReference type="InterPro" id="IPR036390">
    <property type="entry name" value="WH_DNA-bd_sf"/>
</dbReference>
<organism evidence="6 7">
    <name type="scientific">Labrys monachus</name>
    <dbReference type="NCBI Taxonomy" id="217067"/>
    <lineage>
        <taxon>Bacteria</taxon>
        <taxon>Pseudomonadati</taxon>
        <taxon>Pseudomonadota</taxon>
        <taxon>Alphaproteobacteria</taxon>
        <taxon>Hyphomicrobiales</taxon>
        <taxon>Xanthobacteraceae</taxon>
        <taxon>Labrys</taxon>
    </lineage>
</organism>
<dbReference type="SUPFAM" id="SSF46785">
    <property type="entry name" value="Winged helix' DNA-binding domain"/>
    <property type="match status" value="1"/>
</dbReference>
<dbReference type="Gene3D" id="1.10.10.10">
    <property type="entry name" value="Winged helix-like DNA-binding domain superfamily/Winged helix DNA-binding domain"/>
    <property type="match status" value="1"/>
</dbReference>
<dbReference type="Pfam" id="PF03466">
    <property type="entry name" value="LysR_substrate"/>
    <property type="match status" value="1"/>
</dbReference>
<comment type="caution">
    <text evidence="6">The sequence shown here is derived from an EMBL/GenBank/DDBJ whole genome shotgun (WGS) entry which is preliminary data.</text>
</comment>
<evidence type="ECO:0000259" key="5">
    <source>
        <dbReference type="PROSITE" id="PS50931"/>
    </source>
</evidence>
<evidence type="ECO:0000256" key="3">
    <source>
        <dbReference type="ARBA" id="ARBA00023125"/>
    </source>
</evidence>
<dbReference type="Gene3D" id="3.40.190.290">
    <property type="match status" value="1"/>
</dbReference>
<dbReference type="PANTHER" id="PTHR30126:SF39">
    <property type="entry name" value="HTH-TYPE TRANSCRIPTIONAL REGULATOR CYSL"/>
    <property type="match status" value="1"/>
</dbReference>
<protein>
    <submittedName>
        <fullName evidence="6">DNA-binding transcriptional LysR family regulator</fullName>
    </submittedName>
</protein>
<dbReference type="EMBL" id="JAUSVK010000001">
    <property type="protein sequence ID" value="MDQ0391408.1"/>
    <property type="molecule type" value="Genomic_DNA"/>
</dbReference>
<dbReference type="InterPro" id="IPR005119">
    <property type="entry name" value="LysR_subst-bd"/>
</dbReference>
<dbReference type="RefSeq" id="WP_307423664.1">
    <property type="nucleotide sequence ID" value="NZ_JAUSVK010000001.1"/>
</dbReference>
<dbReference type="InterPro" id="IPR000847">
    <property type="entry name" value="LysR_HTH_N"/>
</dbReference>
<sequence>MQFRQLKTFTAVAATLNFTRAAEQVHLSQSSVTEQIQALEADLGVKLFNRSHKGLTLTPAGERLLGYAGELINLADEVYAAVASTSATLSGKLVIGGLETLCSTRLPELVAEFSRRYPAVEITLKTADSGGLRNGIRNGDLDVSFFFGEASAAAGVRSEAVVEEELLIIVPPNHRLAGRESIKPEDLVDEAFLVTPPGCIYRKMFDEVFAATLPGRPKRAGEFASIGSIRGLVEAGLGCALVPRLALAAQPAHIGVPLSGSSLTAPITMMWRQRRVQSPATDAFLSTAREHLRRQTRR</sequence>
<dbReference type="SUPFAM" id="SSF53850">
    <property type="entry name" value="Periplasmic binding protein-like II"/>
    <property type="match status" value="1"/>
</dbReference>
<dbReference type="PROSITE" id="PS50931">
    <property type="entry name" value="HTH_LYSR"/>
    <property type="match status" value="1"/>
</dbReference>
<dbReference type="CDD" id="cd05466">
    <property type="entry name" value="PBP2_LTTR_substrate"/>
    <property type="match status" value="1"/>
</dbReference>
<gene>
    <name evidence="6" type="ORF">J3R73_001200</name>
</gene>
<evidence type="ECO:0000256" key="2">
    <source>
        <dbReference type="ARBA" id="ARBA00023015"/>
    </source>
</evidence>
<dbReference type="Pfam" id="PF00126">
    <property type="entry name" value="HTH_1"/>
    <property type="match status" value="1"/>
</dbReference>
<dbReference type="InterPro" id="IPR036388">
    <property type="entry name" value="WH-like_DNA-bd_sf"/>
</dbReference>
<keyword evidence="2" id="KW-0805">Transcription regulation</keyword>
<evidence type="ECO:0000256" key="4">
    <source>
        <dbReference type="ARBA" id="ARBA00023163"/>
    </source>
</evidence>